<dbReference type="Pfam" id="PF13302">
    <property type="entry name" value="Acetyltransf_3"/>
    <property type="match status" value="1"/>
</dbReference>
<dbReference type="InterPro" id="IPR016181">
    <property type="entry name" value="Acyl_CoA_acyltransferase"/>
</dbReference>
<dbReference type="Gene3D" id="3.40.630.30">
    <property type="match status" value="1"/>
</dbReference>
<gene>
    <name evidence="2" type="ORF">HCN52_06500</name>
</gene>
<evidence type="ECO:0000313" key="3">
    <source>
        <dbReference type="Proteomes" id="UP000727056"/>
    </source>
</evidence>
<evidence type="ECO:0000313" key="2">
    <source>
        <dbReference type="EMBL" id="NJQ14599.1"/>
    </source>
</evidence>
<accession>A0ABX1CE56</accession>
<keyword evidence="3" id="KW-1185">Reference proteome</keyword>
<dbReference type="InterPro" id="IPR051531">
    <property type="entry name" value="N-acetyltransferase"/>
</dbReference>
<dbReference type="SUPFAM" id="SSF55729">
    <property type="entry name" value="Acyl-CoA N-acyltransferases (Nat)"/>
    <property type="match status" value="1"/>
</dbReference>
<dbReference type="PROSITE" id="PS51186">
    <property type="entry name" value="GNAT"/>
    <property type="match status" value="1"/>
</dbReference>
<dbReference type="Proteomes" id="UP000727056">
    <property type="component" value="Unassembled WGS sequence"/>
</dbReference>
<protein>
    <submittedName>
        <fullName evidence="2">GNAT family N-acetyltransferase</fullName>
    </submittedName>
</protein>
<proteinExistence type="predicted"/>
<dbReference type="EMBL" id="JAAVJC010000031">
    <property type="protein sequence ID" value="NJQ14599.1"/>
    <property type="molecule type" value="Genomic_DNA"/>
</dbReference>
<name>A0ABX1CE56_9ACTN</name>
<comment type="caution">
    <text evidence="2">The sequence shown here is derived from an EMBL/GenBank/DDBJ whole genome shotgun (WGS) entry which is preliminary data.</text>
</comment>
<reference evidence="2 3" key="1">
    <citation type="submission" date="2020-03" db="EMBL/GenBank/DDBJ databases">
        <title>Draft genome of Streptomyces sp. ventii, isolated from the Axial Seamount in the Pacific Ocean, and resequencing of the two type strains Streptomyces lonarensis strain NCL 716 and Streptomyces bohaiensis strain 11A07.</title>
        <authorList>
            <person name="Loughran R.M."/>
            <person name="Pfannmuller K.M."/>
            <person name="Wasson B.J."/>
            <person name="Deadmond M.C."/>
            <person name="Paddock B.E."/>
            <person name="Koyack M.J."/>
            <person name="Gallegos D.A."/>
            <person name="Mitchell E.A."/>
            <person name="Ushijima B."/>
            <person name="Saw J.H."/>
            <person name="Mcphail K.L."/>
            <person name="Videau P."/>
        </authorList>
    </citation>
    <scope>NUCLEOTIDE SEQUENCE [LARGE SCALE GENOMIC DNA]</scope>
    <source>
        <strain evidence="2 3">11A07</strain>
    </source>
</reference>
<sequence length="166" mass="18049">MRWERLRADHADAVLAFEQENRAWFARWVPDRGDSYFAEFAERHARLLRYQAAGSDHFHVLLDGAGAVVARVNLVDVAGGRAEVGFRVAERAAGRGVATHGVLRGCASAREEYGLTGLRAAAAVRNTGSRRVLERAGFVPVGETTLAGEAAVSYRREPLPGARPPQ</sequence>
<dbReference type="PANTHER" id="PTHR43792">
    <property type="entry name" value="GNAT FAMILY, PUTATIVE (AFU_ORTHOLOGUE AFUA_3G00765)-RELATED-RELATED"/>
    <property type="match status" value="1"/>
</dbReference>
<dbReference type="InterPro" id="IPR000182">
    <property type="entry name" value="GNAT_dom"/>
</dbReference>
<feature type="domain" description="N-acetyltransferase" evidence="1">
    <location>
        <begin position="1"/>
        <end position="159"/>
    </location>
</feature>
<evidence type="ECO:0000259" key="1">
    <source>
        <dbReference type="PROSITE" id="PS51186"/>
    </source>
</evidence>
<organism evidence="2 3">
    <name type="scientific">Streptomyces bohaiensis</name>
    <dbReference type="NCBI Taxonomy" id="1431344"/>
    <lineage>
        <taxon>Bacteria</taxon>
        <taxon>Bacillati</taxon>
        <taxon>Actinomycetota</taxon>
        <taxon>Actinomycetes</taxon>
        <taxon>Kitasatosporales</taxon>
        <taxon>Streptomycetaceae</taxon>
        <taxon>Streptomyces</taxon>
    </lineage>
</organism>